<comment type="caution">
    <text evidence="2">The sequence shown here is derived from an EMBL/GenBank/DDBJ whole genome shotgun (WGS) entry which is preliminary data.</text>
</comment>
<dbReference type="PROSITE" id="PS51186">
    <property type="entry name" value="GNAT"/>
    <property type="match status" value="1"/>
</dbReference>
<dbReference type="PANTHER" id="PTHR43233">
    <property type="entry name" value="FAMILY N-ACETYLTRANSFERASE, PUTATIVE (AFU_ORTHOLOGUE AFUA_6G03350)-RELATED"/>
    <property type="match status" value="1"/>
</dbReference>
<dbReference type="PANTHER" id="PTHR43233:SF1">
    <property type="entry name" value="FAMILY N-ACETYLTRANSFERASE, PUTATIVE (AFU_ORTHOLOGUE AFUA_6G03350)-RELATED"/>
    <property type="match status" value="1"/>
</dbReference>
<gene>
    <name evidence="2" type="ORF">Q0812_09125</name>
</gene>
<dbReference type="CDD" id="cd04301">
    <property type="entry name" value="NAT_SF"/>
    <property type="match status" value="1"/>
</dbReference>
<dbReference type="InterPro" id="IPR053144">
    <property type="entry name" value="Acetyltransferase_Butenolide"/>
</dbReference>
<dbReference type="RefSeq" id="WP_302110016.1">
    <property type="nucleotide sequence ID" value="NZ_JAUKTR010000003.1"/>
</dbReference>
<reference evidence="2" key="1">
    <citation type="submission" date="2023-07" db="EMBL/GenBank/DDBJ databases">
        <title>Brevundimonas soil sp. nov., isolated from the soil of chemical plant.</title>
        <authorList>
            <person name="Wu N."/>
        </authorList>
    </citation>
    <scope>NUCLEOTIDE SEQUENCE</scope>
    <source>
        <strain evidence="2">XZ-24</strain>
    </source>
</reference>
<proteinExistence type="predicted"/>
<evidence type="ECO:0000259" key="1">
    <source>
        <dbReference type="PROSITE" id="PS51186"/>
    </source>
</evidence>
<protein>
    <submittedName>
        <fullName evidence="2">GNAT family N-acetyltransferase</fullName>
    </submittedName>
</protein>
<dbReference type="Proteomes" id="UP001169063">
    <property type="component" value="Unassembled WGS sequence"/>
</dbReference>
<keyword evidence="3" id="KW-1185">Reference proteome</keyword>
<organism evidence="2 3">
    <name type="scientific">Peiella sedimenti</name>
    <dbReference type="NCBI Taxonomy" id="3061083"/>
    <lineage>
        <taxon>Bacteria</taxon>
        <taxon>Pseudomonadati</taxon>
        <taxon>Pseudomonadota</taxon>
        <taxon>Alphaproteobacteria</taxon>
        <taxon>Caulobacterales</taxon>
        <taxon>Caulobacteraceae</taxon>
        <taxon>Peiella</taxon>
    </lineage>
</organism>
<dbReference type="InterPro" id="IPR016181">
    <property type="entry name" value="Acyl_CoA_acyltransferase"/>
</dbReference>
<evidence type="ECO:0000313" key="2">
    <source>
        <dbReference type="EMBL" id="MDO1559587.1"/>
    </source>
</evidence>
<feature type="domain" description="N-acetyltransferase" evidence="1">
    <location>
        <begin position="3"/>
        <end position="144"/>
    </location>
</feature>
<dbReference type="SUPFAM" id="SSF55729">
    <property type="entry name" value="Acyl-CoA N-acyltransferases (Nat)"/>
    <property type="match status" value="1"/>
</dbReference>
<accession>A0ABT8SLZ5</accession>
<sequence length="147" mass="17035">MTPDIRTDLTEDDLRTAWRWISEESYWAKGIPWPTFERAARNSLCFGAYVEDQLAGFARVVTDRATFGWLCDVWVDEAHRGQGLSRTMMTAIKAHPDLQGFRRFHLATADAHGLYRRFGFTDLTGPDRWMEIVDRDVYARDQARSTT</sequence>
<dbReference type="InterPro" id="IPR000182">
    <property type="entry name" value="GNAT_dom"/>
</dbReference>
<dbReference type="Pfam" id="PF00583">
    <property type="entry name" value="Acetyltransf_1"/>
    <property type="match status" value="1"/>
</dbReference>
<evidence type="ECO:0000313" key="3">
    <source>
        <dbReference type="Proteomes" id="UP001169063"/>
    </source>
</evidence>
<dbReference type="EMBL" id="JAUKTR010000003">
    <property type="protein sequence ID" value="MDO1559587.1"/>
    <property type="molecule type" value="Genomic_DNA"/>
</dbReference>
<name>A0ABT8SLZ5_9CAUL</name>
<dbReference type="Gene3D" id="3.40.630.30">
    <property type="match status" value="1"/>
</dbReference>